<keyword evidence="2" id="KW-0503">Monooxygenase</keyword>
<keyword evidence="2" id="KW-0479">Metal-binding</keyword>
<dbReference type="RefSeq" id="WP_344725096.1">
    <property type="nucleotide sequence ID" value="NZ_BAAAUS010000028.1"/>
</dbReference>
<dbReference type="InterPro" id="IPR002397">
    <property type="entry name" value="Cyt_P450_B"/>
</dbReference>
<dbReference type="Pfam" id="PF00067">
    <property type="entry name" value="p450"/>
    <property type="match status" value="1"/>
</dbReference>
<proteinExistence type="inferred from homology"/>
<evidence type="ECO:0000313" key="4">
    <source>
        <dbReference type="Proteomes" id="UP001597114"/>
    </source>
</evidence>
<reference evidence="4" key="1">
    <citation type="journal article" date="2019" name="Int. J. Syst. Evol. Microbiol.">
        <title>The Global Catalogue of Microorganisms (GCM) 10K type strain sequencing project: providing services to taxonomists for standard genome sequencing and annotation.</title>
        <authorList>
            <consortium name="The Broad Institute Genomics Platform"/>
            <consortium name="The Broad Institute Genome Sequencing Center for Infectious Disease"/>
            <person name="Wu L."/>
            <person name="Ma J."/>
        </authorList>
    </citation>
    <scope>NUCLEOTIDE SEQUENCE [LARGE SCALE GENOMIC DNA]</scope>
    <source>
        <strain evidence="4">CCM 7043</strain>
    </source>
</reference>
<comment type="caution">
    <text evidence="3">The sequence shown here is derived from an EMBL/GenBank/DDBJ whole genome shotgun (WGS) entry which is preliminary data.</text>
</comment>
<dbReference type="PANTHER" id="PTHR46696">
    <property type="entry name" value="P450, PUTATIVE (EUROFUNG)-RELATED"/>
    <property type="match status" value="1"/>
</dbReference>
<dbReference type="GO" id="GO:0016491">
    <property type="term" value="F:oxidoreductase activity"/>
    <property type="evidence" value="ECO:0007669"/>
    <property type="project" value="UniProtKB-KW"/>
</dbReference>
<keyword evidence="2" id="KW-0349">Heme</keyword>
<dbReference type="InterPro" id="IPR036396">
    <property type="entry name" value="Cyt_P450_sf"/>
</dbReference>
<dbReference type="Proteomes" id="UP001597114">
    <property type="component" value="Unassembled WGS sequence"/>
</dbReference>
<gene>
    <name evidence="3" type="ORF">ACFSJD_36330</name>
</gene>
<name>A0ABW4F770_9PSEU</name>
<dbReference type="Gene3D" id="1.10.630.10">
    <property type="entry name" value="Cytochrome P450"/>
    <property type="match status" value="1"/>
</dbReference>
<dbReference type="SUPFAM" id="SSF48264">
    <property type="entry name" value="Cytochrome P450"/>
    <property type="match status" value="1"/>
</dbReference>
<evidence type="ECO:0000256" key="2">
    <source>
        <dbReference type="RuleBase" id="RU000461"/>
    </source>
</evidence>
<dbReference type="CDD" id="cd11030">
    <property type="entry name" value="CYP105-like"/>
    <property type="match status" value="1"/>
</dbReference>
<dbReference type="PRINTS" id="PR00359">
    <property type="entry name" value="BP450"/>
</dbReference>
<dbReference type="PROSITE" id="PS00086">
    <property type="entry name" value="CYTOCHROME_P450"/>
    <property type="match status" value="1"/>
</dbReference>
<protein>
    <submittedName>
        <fullName evidence="3">Cytochrome P450</fullName>
        <ecNumber evidence="3">1.14.-.-</ecNumber>
    </submittedName>
</protein>
<sequence length="394" mass="44089">MNRDPHHPFDPPPLLYRLRDAGPIVRVISNGGTPAWIVTRYEDQRTLLSDPRLSSDQTLPNFPVAVEGIKKSQAELSRTIITLDNPRHDVLRRMYARDFTIKRITALLPAIQRHVDNLIDDMLSGPKPADFVASLALALPTLVITDLLGVPYEDHQMFQDITEKIVSPELPAQELAEATGELVEYVGGLLDTKRDDPKDDMLSRLAAYWTAGEISRAEAIGAGMVLIPAGHETTANMITMSTIALLDHPDQLDQIRSGEDQKLIANAIEELLRYNHVTHYGRRRVALADVEIGGQLILEGDGVILPGNLGDRDPDAFPGDPDELDIHRQFRHHLSFGYGIHQCLGQMLARAELRIVFSTLFRRIPTLDIAIPRDQIPFKSDLFVYGVHRLPVTW</sequence>
<evidence type="ECO:0000256" key="1">
    <source>
        <dbReference type="ARBA" id="ARBA00010617"/>
    </source>
</evidence>
<dbReference type="InterPro" id="IPR001128">
    <property type="entry name" value="Cyt_P450"/>
</dbReference>
<comment type="similarity">
    <text evidence="1 2">Belongs to the cytochrome P450 family.</text>
</comment>
<dbReference type="EC" id="1.14.-.-" evidence="3"/>
<keyword evidence="2" id="KW-0408">Iron</keyword>
<keyword evidence="4" id="KW-1185">Reference proteome</keyword>
<keyword evidence="2 3" id="KW-0560">Oxidoreductase</keyword>
<dbReference type="PRINTS" id="PR00385">
    <property type="entry name" value="P450"/>
</dbReference>
<accession>A0ABW4F770</accession>
<evidence type="ECO:0000313" key="3">
    <source>
        <dbReference type="EMBL" id="MFD1523001.1"/>
    </source>
</evidence>
<dbReference type="InterPro" id="IPR017972">
    <property type="entry name" value="Cyt_P450_CS"/>
</dbReference>
<organism evidence="3 4">
    <name type="scientific">Pseudonocardia yunnanensis</name>
    <dbReference type="NCBI Taxonomy" id="58107"/>
    <lineage>
        <taxon>Bacteria</taxon>
        <taxon>Bacillati</taxon>
        <taxon>Actinomycetota</taxon>
        <taxon>Actinomycetes</taxon>
        <taxon>Pseudonocardiales</taxon>
        <taxon>Pseudonocardiaceae</taxon>
        <taxon>Pseudonocardia</taxon>
    </lineage>
</organism>
<dbReference type="EMBL" id="JBHUCO010000054">
    <property type="protein sequence ID" value="MFD1523001.1"/>
    <property type="molecule type" value="Genomic_DNA"/>
</dbReference>
<dbReference type="PANTHER" id="PTHR46696:SF1">
    <property type="entry name" value="CYTOCHROME P450 YJIB-RELATED"/>
    <property type="match status" value="1"/>
</dbReference>